<dbReference type="PANTHER" id="PTHR43372:SF4">
    <property type="entry name" value="FATTY-ACID AMIDE HYDROLASE 2"/>
    <property type="match status" value="1"/>
</dbReference>
<accession>A0A0T6B5F3</accession>
<keyword evidence="3" id="KW-1185">Reference proteome</keyword>
<dbReference type="SUPFAM" id="SSF75304">
    <property type="entry name" value="Amidase signature (AS) enzymes"/>
    <property type="match status" value="1"/>
</dbReference>
<proteinExistence type="predicted"/>
<dbReference type="PANTHER" id="PTHR43372">
    <property type="entry name" value="FATTY-ACID AMIDE HYDROLASE"/>
    <property type="match status" value="1"/>
</dbReference>
<evidence type="ECO:0000313" key="2">
    <source>
        <dbReference type="EMBL" id="KRT82572.1"/>
    </source>
</evidence>
<sequence length="297" mass="33784">MPSFFNGIFGHKPSKNVVSNKGQYPIPNNAEQNSFLGIGPMCRRAEDLLPLLKIITAKNAEVLKLDDPVDIKQLKFYYQEHDTGGKCVSAVNPEIKQLLRKLVYHLEKNAKIKPQKVEMKSFARSNAIWIGNMTNGGPRFQEQLSNLQGNISIWFEFLKWFLRLSDHTFIGLCTALVEKMGPEYNSEKHLFWVQQRDEFRRDLIDLLGDDGVFLYPTHPTPAPYHNEPLFKPFNFSYTSIINVLGFPATHCPMGLSSDGLPIGIQVISNHQNDRYCLAVARYIEKAFGGWVPPDIEG</sequence>
<dbReference type="AlphaFoldDB" id="A0A0T6B5F3"/>
<dbReference type="Proteomes" id="UP000051574">
    <property type="component" value="Unassembled WGS sequence"/>
</dbReference>
<evidence type="ECO:0000313" key="3">
    <source>
        <dbReference type="Proteomes" id="UP000051574"/>
    </source>
</evidence>
<dbReference type="EMBL" id="LJIG01009692">
    <property type="protein sequence ID" value="KRT82572.1"/>
    <property type="molecule type" value="Genomic_DNA"/>
</dbReference>
<dbReference type="Gene3D" id="3.90.1300.10">
    <property type="entry name" value="Amidase signature (AS) domain"/>
    <property type="match status" value="1"/>
</dbReference>
<feature type="domain" description="Amidase" evidence="1">
    <location>
        <begin position="2"/>
        <end position="277"/>
    </location>
</feature>
<dbReference type="OrthoDB" id="6428749at2759"/>
<dbReference type="InterPro" id="IPR036928">
    <property type="entry name" value="AS_sf"/>
</dbReference>
<dbReference type="Pfam" id="PF01425">
    <property type="entry name" value="Amidase"/>
    <property type="match status" value="1"/>
</dbReference>
<evidence type="ECO:0000259" key="1">
    <source>
        <dbReference type="Pfam" id="PF01425"/>
    </source>
</evidence>
<comment type="caution">
    <text evidence="2">The sequence shown here is derived from an EMBL/GenBank/DDBJ whole genome shotgun (WGS) entry which is preliminary data.</text>
</comment>
<name>A0A0T6B5F3_9SCAR</name>
<protein>
    <submittedName>
        <fullName evidence="2">Amidase</fullName>
    </submittedName>
</protein>
<organism evidence="2 3">
    <name type="scientific">Oryctes borbonicus</name>
    <dbReference type="NCBI Taxonomy" id="1629725"/>
    <lineage>
        <taxon>Eukaryota</taxon>
        <taxon>Metazoa</taxon>
        <taxon>Ecdysozoa</taxon>
        <taxon>Arthropoda</taxon>
        <taxon>Hexapoda</taxon>
        <taxon>Insecta</taxon>
        <taxon>Pterygota</taxon>
        <taxon>Neoptera</taxon>
        <taxon>Endopterygota</taxon>
        <taxon>Coleoptera</taxon>
        <taxon>Polyphaga</taxon>
        <taxon>Scarabaeiformia</taxon>
        <taxon>Scarabaeidae</taxon>
        <taxon>Dynastinae</taxon>
        <taxon>Oryctes</taxon>
    </lineage>
</organism>
<dbReference type="GO" id="GO:0012505">
    <property type="term" value="C:endomembrane system"/>
    <property type="evidence" value="ECO:0007669"/>
    <property type="project" value="TreeGrafter"/>
</dbReference>
<reference evidence="2 3" key="1">
    <citation type="submission" date="2015-09" db="EMBL/GenBank/DDBJ databases">
        <title>Draft genome of the scarab beetle Oryctes borbonicus.</title>
        <authorList>
            <person name="Meyer J.M."/>
            <person name="Markov G.V."/>
            <person name="Baskaran P."/>
            <person name="Herrmann M."/>
            <person name="Sommer R.J."/>
            <person name="Roedelsperger C."/>
        </authorList>
    </citation>
    <scope>NUCLEOTIDE SEQUENCE [LARGE SCALE GENOMIC DNA]</scope>
    <source>
        <strain evidence="2">OB123</strain>
        <tissue evidence="2">Whole animal</tissue>
    </source>
</reference>
<dbReference type="InterPro" id="IPR023631">
    <property type="entry name" value="Amidase_dom"/>
</dbReference>
<dbReference type="InterPro" id="IPR052739">
    <property type="entry name" value="FAAH2"/>
</dbReference>
<gene>
    <name evidence="2" type="ORF">AMK59_3607</name>
</gene>